<dbReference type="Gene3D" id="3.10.540.10">
    <property type="entry name" value="duf1285 like domain"/>
    <property type="match status" value="1"/>
</dbReference>
<comment type="caution">
    <text evidence="3">The sequence shown here is derived from an EMBL/GenBank/DDBJ whole genome shotgun (WGS) entry which is preliminary data.</text>
</comment>
<feature type="domain" description="DUF1285" evidence="2">
    <location>
        <begin position="94"/>
        <end position="187"/>
    </location>
</feature>
<dbReference type="Pfam" id="PF21028">
    <property type="entry name" value="DUF1285_C"/>
    <property type="match status" value="1"/>
</dbReference>
<evidence type="ECO:0000313" key="3">
    <source>
        <dbReference type="EMBL" id="NQV65709.1"/>
    </source>
</evidence>
<protein>
    <submittedName>
        <fullName evidence="3">DUF1285 domain-containing protein</fullName>
    </submittedName>
</protein>
<feature type="domain" description="DUF1285" evidence="1">
    <location>
        <begin position="26"/>
        <end position="92"/>
    </location>
</feature>
<dbReference type="EMBL" id="JABMOJ010000379">
    <property type="protein sequence ID" value="NQV65709.1"/>
    <property type="molecule type" value="Genomic_DNA"/>
</dbReference>
<dbReference type="Gene3D" id="2.20.70.10">
    <property type="match status" value="1"/>
</dbReference>
<dbReference type="Proteomes" id="UP000754644">
    <property type="component" value="Unassembled WGS sequence"/>
</dbReference>
<dbReference type="InterPro" id="IPR048341">
    <property type="entry name" value="DUF1285_N"/>
</dbReference>
<dbReference type="InterPro" id="IPR023361">
    <property type="entry name" value="DUF1285_beta_roll_sf"/>
</dbReference>
<name>A0A972VYJ9_9GAMM</name>
<evidence type="ECO:0000313" key="4">
    <source>
        <dbReference type="Proteomes" id="UP000754644"/>
    </source>
</evidence>
<dbReference type="Pfam" id="PF06938">
    <property type="entry name" value="DUF1285_N"/>
    <property type="match status" value="1"/>
</dbReference>
<sequence length="198" mass="22132">MTQSEKQGAPYSLLGELAQMTTTEPPPLHLWHPEHVSDIDIEIKADGSWYHEGAPIKRQRLVRLFSTVMRLESDGHYYLVTPVEKCRIRVAQAPFEAILMSVIDDNESQVLRFTTNVADQVSADLAHPITVEQMADGSLVPFVEVREGLRARLARSVYYQLMALLSIGQVDGEAWYGVWSSGAFFAIQRATEVDGADV</sequence>
<reference evidence="3" key="1">
    <citation type="submission" date="2020-05" db="EMBL/GenBank/DDBJ databases">
        <title>Sulfur intermediates as new biogeochemical hubs in an aquatic model microbial ecosystem.</title>
        <authorList>
            <person name="Vigneron A."/>
        </authorList>
    </citation>
    <scope>NUCLEOTIDE SEQUENCE</scope>
    <source>
        <strain evidence="3">Bin.250</strain>
    </source>
</reference>
<dbReference type="AlphaFoldDB" id="A0A972VYJ9"/>
<dbReference type="InterPro" id="IPR048342">
    <property type="entry name" value="DUF1285_C"/>
</dbReference>
<evidence type="ECO:0000259" key="2">
    <source>
        <dbReference type="Pfam" id="PF21028"/>
    </source>
</evidence>
<accession>A0A972VYJ9</accession>
<dbReference type="PIRSF" id="PIRSF029557">
    <property type="entry name" value="UCP029557"/>
    <property type="match status" value="1"/>
</dbReference>
<gene>
    <name evidence="3" type="ORF">HQ497_10130</name>
</gene>
<dbReference type="Gene3D" id="2.30.270.10">
    <property type="entry name" value="duf1285 protein"/>
    <property type="match status" value="1"/>
</dbReference>
<proteinExistence type="predicted"/>
<evidence type="ECO:0000259" key="1">
    <source>
        <dbReference type="Pfam" id="PF06938"/>
    </source>
</evidence>
<dbReference type="InterPro" id="IPR010707">
    <property type="entry name" value="DUF1285"/>
</dbReference>
<organism evidence="3 4">
    <name type="scientific">SAR86 cluster bacterium</name>
    <dbReference type="NCBI Taxonomy" id="2030880"/>
    <lineage>
        <taxon>Bacteria</taxon>
        <taxon>Pseudomonadati</taxon>
        <taxon>Pseudomonadota</taxon>
        <taxon>Gammaproteobacteria</taxon>
        <taxon>SAR86 cluster</taxon>
    </lineage>
</organism>